<keyword evidence="3 6" id="KW-1133">Transmembrane helix</keyword>
<feature type="compositionally biased region" description="Basic residues" evidence="5">
    <location>
        <begin position="450"/>
        <end position="459"/>
    </location>
</feature>
<feature type="transmembrane region" description="Helical" evidence="6">
    <location>
        <begin position="249"/>
        <end position="269"/>
    </location>
</feature>
<dbReference type="GO" id="GO:0016020">
    <property type="term" value="C:membrane"/>
    <property type="evidence" value="ECO:0007669"/>
    <property type="project" value="UniProtKB-SubCell"/>
</dbReference>
<dbReference type="AlphaFoldDB" id="A0AAE1XYS7"/>
<reference evidence="7" key="1">
    <citation type="submission" date="2020-06" db="EMBL/GenBank/DDBJ databases">
        <authorList>
            <person name="Li T."/>
            <person name="Hu X."/>
            <person name="Zhang T."/>
            <person name="Song X."/>
            <person name="Zhang H."/>
            <person name="Dai N."/>
            <person name="Sheng W."/>
            <person name="Hou X."/>
            <person name="Wei L."/>
        </authorList>
    </citation>
    <scope>NUCLEOTIDE SEQUENCE</scope>
    <source>
        <strain evidence="7">3651</strain>
        <tissue evidence="7">Leaf</tissue>
    </source>
</reference>
<name>A0AAE1XYS7_9LAMI</name>
<protein>
    <submittedName>
        <fullName evidence="7">Protein LAZ1</fullName>
    </submittedName>
</protein>
<evidence type="ECO:0000256" key="2">
    <source>
        <dbReference type="ARBA" id="ARBA00022692"/>
    </source>
</evidence>
<evidence type="ECO:0000256" key="6">
    <source>
        <dbReference type="SAM" id="Phobius"/>
    </source>
</evidence>
<keyword evidence="4 6" id="KW-0472">Membrane</keyword>
<feature type="compositionally biased region" description="Low complexity" evidence="5">
    <location>
        <begin position="460"/>
        <end position="473"/>
    </location>
</feature>
<feature type="region of interest" description="Disordered" evidence="5">
    <location>
        <begin position="435"/>
        <end position="478"/>
    </location>
</feature>
<dbReference type="PANTHER" id="PTHR23423">
    <property type="entry name" value="ORGANIC SOLUTE TRANSPORTER-RELATED"/>
    <property type="match status" value="1"/>
</dbReference>
<keyword evidence="2 6" id="KW-0812">Transmembrane</keyword>
<dbReference type="Pfam" id="PF03619">
    <property type="entry name" value="Solute_trans_a"/>
    <property type="match status" value="1"/>
</dbReference>
<keyword evidence="8" id="KW-1185">Reference proteome</keyword>
<evidence type="ECO:0000313" key="8">
    <source>
        <dbReference type="Proteomes" id="UP001293254"/>
    </source>
</evidence>
<evidence type="ECO:0000256" key="4">
    <source>
        <dbReference type="ARBA" id="ARBA00023136"/>
    </source>
</evidence>
<comment type="caution">
    <text evidence="7">The sequence shown here is derived from an EMBL/GenBank/DDBJ whole genome shotgun (WGS) entry which is preliminary data.</text>
</comment>
<feature type="transmembrane region" description="Helical" evidence="6">
    <location>
        <begin position="281"/>
        <end position="303"/>
    </location>
</feature>
<sequence>MLQKIINSGYYYYLNLASSGYSTPIWAVLIAGVFVVISLTLSVYLLFEHLSTYKNPEEQKFLIGVILMVPTYAVESFISLMNPAISVGIGILRDCYESFAMYCFGRYLVACLGGEERAIEFMEREGRASAKTPLLDHGSDRGIVKHPFPMNYMLKPWKLGRWVYQVIKFGIVQYMIIKAFTAISAVILEAFHVYCEGDFKLNCGYPYMAVILNFSQSWALYCLVHFYAITKDELAHMKPLYKFLTFKSIVFLTWWQGVAIALLYTVGLFKSPIAQSLQFKSTVQDFIICIEMGIASMVHLYVFPAKPYELMGDRFSGSVAVLGDYASVDGPLDPDEVRDSERPTKLRLPQPDYNARSGMTIRESVRDVFIGGGEYIVNDVKFTVTQAVEPVEKGITKFNQKLHKISQNIKKHERGRRTKDDSCLTSPTRKVIRGIDDPLLNGSISDTGSSRRKKHRRKSGYTSAESGGESSSSDQIPYGSYQIRGRRWLIKD</sequence>
<accession>A0AAE1XYS7</accession>
<dbReference type="Proteomes" id="UP001293254">
    <property type="component" value="Unassembled WGS sequence"/>
</dbReference>
<evidence type="ECO:0000256" key="1">
    <source>
        <dbReference type="ARBA" id="ARBA00004141"/>
    </source>
</evidence>
<comment type="subcellular location">
    <subcellularLocation>
        <location evidence="1">Membrane</location>
        <topology evidence="1">Multi-pass membrane protein</topology>
    </subcellularLocation>
</comment>
<feature type="transmembrane region" description="Helical" evidence="6">
    <location>
        <begin position="207"/>
        <end position="228"/>
    </location>
</feature>
<dbReference type="EMBL" id="JACGWO010000008">
    <property type="protein sequence ID" value="KAK4420490.1"/>
    <property type="molecule type" value="Genomic_DNA"/>
</dbReference>
<feature type="transmembrane region" description="Helical" evidence="6">
    <location>
        <begin position="162"/>
        <end position="187"/>
    </location>
</feature>
<organism evidence="7 8">
    <name type="scientific">Sesamum alatum</name>
    <dbReference type="NCBI Taxonomy" id="300844"/>
    <lineage>
        <taxon>Eukaryota</taxon>
        <taxon>Viridiplantae</taxon>
        <taxon>Streptophyta</taxon>
        <taxon>Embryophyta</taxon>
        <taxon>Tracheophyta</taxon>
        <taxon>Spermatophyta</taxon>
        <taxon>Magnoliopsida</taxon>
        <taxon>eudicotyledons</taxon>
        <taxon>Gunneridae</taxon>
        <taxon>Pentapetalae</taxon>
        <taxon>asterids</taxon>
        <taxon>lamiids</taxon>
        <taxon>Lamiales</taxon>
        <taxon>Pedaliaceae</taxon>
        <taxon>Sesamum</taxon>
    </lineage>
</organism>
<proteinExistence type="predicted"/>
<dbReference type="SMART" id="SM01417">
    <property type="entry name" value="Solute_trans_a"/>
    <property type="match status" value="1"/>
</dbReference>
<evidence type="ECO:0000256" key="5">
    <source>
        <dbReference type="SAM" id="MobiDB-lite"/>
    </source>
</evidence>
<gene>
    <name evidence="7" type="ORF">Salat_1999400</name>
</gene>
<dbReference type="InterPro" id="IPR005178">
    <property type="entry name" value="Ostalpha/TMEM184C"/>
</dbReference>
<reference evidence="7" key="2">
    <citation type="journal article" date="2024" name="Plant">
        <title>Genomic evolution and insights into agronomic trait innovations of Sesamum species.</title>
        <authorList>
            <person name="Miao H."/>
            <person name="Wang L."/>
            <person name="Qu L."/>
            <person name="Liu H."/>
            <person name="Sun Y."/>
            <person name="Le M."/>
            <person name="Wang Q."/>
            <person name="Wei S."/>
            <person name="Zheng Y."/>
            <person name="Lin W."/>
            <person name="Duan Y."/>
            <person name="Cao H."/>
            <person name="Xiong S."/>
            <person name="Wang X."/>
            <person name="Wei L."/>
            <person name="Li C."/>
            <person name="Ma Q."/>
            <person name="Ju M."/>
            <person name="Zhao R."/>
            <person name="Li G."/>
            <person name="Mu C."/>
            <person name="Tian Q."/>
            <person name="Mei H."/>
            <person name="Zhang T."/>
            <person name="Gao T."/>
            <person name="Zhang H."/>
        </authorList>
    </citation>
    <scope>NUCLEOTIDE SEQUENCE</scope>
    <source>
        <strain evidence="7">3651</strain>
    </source>
</reference>
<evidence type="ECO:0000313" key="7">
    <source>
        <dbReference type="EMBL" id="KAK4420490.1"/>
    </source>
</evidence>
<feature type="transmembrane region" description="Helical" evidence="6">
    <location>
        <begin position="25"/>
        <end position="47"/>
    </location>
</feature>
<evidence type="ECO:0000256" key="3">
    <source>
        <dbReference type="ARBA" id="ARBA00022989"/>
    </source>
</evidence>